<keyword evidence="4 6" id="KW-1133">Transmembrane helix</keyword>
<feature type="transmembrane region" description="Helical" evidence="6">
    <location>
        <begin position="59"/>
        <end position="77"/>
    </location>
</feature>
<protein>
    <submittedName>
        <fullName evidence="9">Ion_trans domain-containing protein</fullName>
    </submittedName>
</protein>
<dbReference type="Pfam" id="PF00520">
    <property type="entry name" value="Ion_trans"/>
    <property type="match status" value="1"/>
</dbReference>
<name>A0A0N5BMZ9_STREA</name>
<evidence type="ECO:0000256" key="3">
    <source>
        <dbReference type="ARBA" id="ARBA00022737"/>
    </source>
</evidence>
<evidence type="ECO:0000313" key="9">
    <source>
        <dbReference type="WBParaSite" id="SPAL_0000728000.1"/>
    </source>
</evidence>
<accession>A0A0N5BMZ9</accession>
<organism evidence="8 9">
    <name type="scientific">Strongyloides papillosus</name>
    <name type="common">Intestinal threadworm</name>
    <dbReference type="NCBI Taxonomy" id="174720"/>
    <lineage>
        <taxon>Eukaryota</taxon>
        <taxon>Metazoa</taxon>
        <taxon>Ecdysozoa</taxon>
        <taxon>Nematoda</taxon>
        <taxon>Chromadorea</taxon>
        <taxon>Rhabditida</taxon>
        <taxon>Tylenchina</taxon>
        <taxon>Panagrolaimomorpha</taxon>
        <taxon>Strongyloidoidea</taxon>
        <taxon>Strongyloididae</taxon>
        <taxon>Strongyloides</taxon>
    </lineage>
</organism>
<evidence type="ECO:0000256" key="4">
    <source>
        <dbReference type="ARBA" id="ARBA00022989"/>
    </source>
</evidence>
<keyword evidence="8" id="KW-1185">Reference proteome</keyword>
<dbReference type="WBParaSite" id="SPAL_0000728000.1">
    <property type="protein sequence ID" value="SPAL_0000728000.1"/>
    <property type="gene ID" value="SPAL_0000728000"/>
</dbReference>
<dbReference type="PANTHER" id="PTHR10582:SF30">
    <property type="entry name" value="ION TRANSPORT DOMAIN-CONTAINING PROTEIN"/>
    <property type="match status" value="1"/>
</dbReference>
<evidence type="ECO:0000259" key="7">
    <source>
        <dbReference type="Pfam" id="PF00520"/>
    </source>
</evidence>
<reference evidence="9" key="1">
    <citation type="submission" date="2017-02" db="UniProtKB">
        <authorList>
            <consortium name="WormBaseParasite"/>
        </authorList>
    </citation>
    <scope>IDENTIFICATION</scope>
</reference>
<dbReference type="InterPro" id="IPR005821">
    <property type="entry name" value="Ion_trans_dom"/>
</dbReference>
<evidence type="ECO:0000256" key="6">
    <source>
        <dbReference type="SAM" id="Phobius"/>
    </source>
</evidence>
<feature type="transmembrane region" description="Helical" evidence="6">
    <location>
        <begin position="12"/>
        <end position="32"/>
    </location>
</feature>
<dbReference type="AlphaFoldDB" id="A0A0N5BMZ9"/>
<dbReference type="GO" id="GO:0005886">
    <property type="term" value="C:plasma membrane"/>
    <property type="evidence" value="ECO:0007669"/>
    <property type="project" value="TreeGrafter"/>
</dbReference>
<dbReference type="GO" id="GO:0098703">
    <property type="term" value="P:calcium ion import across plasma membrane"/>
    <property type="evidence" value="ECO:0007669"/>
    <property type="project" value="TreeGrafter"/>
</dbReference>
<dbReference type="GO" id="GO:0005262">
    <property type="term" value="F:calcium channel activity"/>
    <property type="evidence" value="ECO:0007669"/>
    <property type="project" value="TreeGrafter"/>
</dbReference>
<evidence type="ECO:0000256" key="1">
    <source>
        <dbReference type="ARBA" id="ARBA00004141"/>
    </source>
</evidence>
<evidence type="ECO:0000256" key="2">
    <source>
        <dbReference type="ARBA" id="ARBA00022692"/>
    </source>
</evidence>
<keyword evidence="5 6" id="KW-0472">Membrane</keyword>
<feature type="transmembrane region" description="Helical" evidence="6">
    <location>
        <begin position="89"/>
        <end position="112"/>
    </location>
</feature>
<evidence type="ECO:0000313" key="8">
    <source>
        <dbReference type="Proteomes" id="UP000046392"/>
    </source>
</evidence>
<sequence>MIYTIIAQDMIRFVAIYFIFLLGFSQAFYLIFLSCERHDKLYHNGTAFNNIVSDPTESIQRLFIMTIGEFMIFYRTLNSCPIRTMNVIGKILFLIFELGVSLTQFNLLIAMLTRTYESIVNTRKEYKRQWAQVILALETSLSPKERLLAMQKYSKPIGTNKKKRAFVLNKKNNLTGDDTRIEKENKTELSIGGKRNILRRHLKDATSVFAKKVSNSTILDDVYKKKEFIDPNINHPNSVNLNVP</sequence>
<keyword evidence="3" id="KW-0677">Repeat</keyword>
<comment type="subcellular location">
    <subcellularLocation>
        <location evidence="1">Membrane</location>
        <topology evidence="1">Multi-pass membrane protein</topology>
    </subcellularLocation>
</comment>
<evidence type="ECO:0000256" key="5">
    <source>
        <dbReference type="ARBA" id="ARBA00023136"/>
    </source>
</evidence>
<proteinExistence type="predicted"/>
<feature type="domain" description="Ion transport" evidence="7">
    <location>
        <begin position="5"/>
        <end position="121"/>
    </location>
</feature>
<dbReference type="STRING" id="174720.A0A0N5BMZ9"/>
<keyword evidence="2 6" id="KW-0812">Transmembrane</keyword>
<dbReference type="PANTHER" id="PTHR10582">
    <property type="entry name" value="TRANSIENT RECEPTOR POTENTIAL ION CHANNEL PROTEIN"/>
    <property type="match status" value="1"/>
</dbReference>
<dbReference type="Proteomes" id="UP000046392">
    <property type="component" value="Unplaced"/>
</dbReference>
<dbReference type="InterPro" id="IPR024862">
    <property type="entry name" value="TRPV"/>
</dbReference>